<name>A0ABZ1C4A3_9BACT</name>
<gene>
    <name evidence="2" type="ORF">K1X11_014785</name>
</gene>
<dbReference type="Proteomes" id="UP000738431">
    <property type="component" value="Chromosome"/>
</dbReference>
<evidence type="ECO:0008006" key="4">
    <source>
        <dbReference type="Google" id="ProtNLM"/>
    </source>
</evidence>
<evidence type="ECO:0000313" key="2">
    <source>
        <dbReference type="EMBL" id="WRQ86078.1"/>
    </source>
</evidence>
<organism evidence="2 3">
    <name type="scientific">Actomonas aquatica</name>
    <dbReference type="NCBI Taxonomy" id="2866162"/>
    <lineage>
        <taxon>Bacteria</taxon>
        <taxon>Pseudomonadati</taxon>
        <taxon>Verrucomicrobiota</taxon>
        <taxon>Opitutia</taxon>
        <taxon>Opitutales</taxon>
        <taxon>Opitutaceae</taxon>
        <taxon>Actomonas</taxon>
    </lineage>
</organism>
<dbReference type="RefSeq" id="WP_221031589.1">
    <property type="nucleotide sequence ID" value="NZ_CP139781.1"/>
</dbReference>
<protein>
    <recommendedName>
        <fullName evidence="4">XRE family transcriptional regulator</fullName>
    </recommendedName>
</protein>
<accession>A0ABZ1C4A3</accession>
<evidence type="ECO:0000256" key="1">
    <source>
        <dbReference type="SAM" id="MobiDB-lite"/>
    </source>
</evidence>
<reference evidence="2 3" key="1">
    <citation type="submission" date="2023-12" db="EMBL/GenBank/DDBJ databases">
        <title>Description of an unclassified Opitutus bacterium of Verrucomicrobiota.</title>
        <authorList>
            <person name="Zhang D.-F."/>
        </authorList>
    </citation>
    <scope>NUCLEOTIDE SEQUENCE [LARGE SCALE GENOMIC DNA]</scope>
    <source>
        <strain evidence="2 3">WL0086</strain>
    </source>
</reference>
<feature type="compositionally biased region" description="Low complexity" evidence="1">
    <location>
        <begin position="137"/>
        <end position="150"/>
    </location>
</feature>
<feature type="region of interest" description="Disordered" evidence="1">
    <location>
        <begin position="132"/>
        <end position="157"/>
    </location>
</feature>
<proteinExistence type="predicted"/>
<dbReference type="EMBL" id="CP139781">
    <property type="protein sequence ID" value="WRQ86078.1"/>
    <property type="molecule type" value="Genomic_DNA"/>
</dbReference>
<sequence>MGDNIDSVGQGGGMVYRDSRAWLMDLVADLVWLSMEAAARAARRRMAKPPRRGVGITLRPGDETGLWNALVERVQPHLRRPGAQAILARELELPRQRVHDYFIRRNRMPDAERTLRILTWVIKQETPEAFAEQLAQSGARRSGSSTASATPDTGSSA</sequence>
<keyword evidence="3" id="KW-1185">Reference proteome</keyword>
<evidence type="ECO:0000313" key="3">
    <source>
        <dbReference type="Proteomes" id="UP000738431"/>
    </source>
</evidence>